<reference evidence="2" key="2">
    <citation type="submission" date="2021-10" db="EMBL/GenBank/DDBJ databases">
        <title>Phylogenomics reveals ancestral predisposition of the termite-cultivated fungus Termitomyces towards a domesticated lifestyle.</title>
        <authorList>
            <person name="Auxier B."/>
            <person name="Grum-Grzhimaylo A."/>
            <person name="Cardenas M.E."/>
            <person name="Lodge J.D."/>
            <person name="Laessoe T."/>
            <person name="Pedersen O."/>
            <person name="Smith M.E."/>
            <person name="Kuyper T.W."/>
            <person name="Franco-Molano E.A."/>
            <person name="Baroni T.J."/>
            <person name="Aanen D.K."/>
        </authorList>
    </citation>
    <scope>NUCLEOTIDE SEQUENCE</scope>
    <source>
        <strain evidence="2">D49</strain>
    </source>
</reference>
<feature type="non-terminal residue" evidence="2">
    <location>
        <position position="58"/>
    </location>
</feature>
<evidence type="ECO:0000313" key="3">
    <source>
        <dbReference type="Proteomes" id="UP000717328"/>
    </source>
</evidence>
<dbReference type="AlphaFoldDB" id="A0A9P7FLP8"/>
<sequence length="58" mass="6432">MLPQLDRRTWHPRADNGTSTPKRKRRNAHDLSQSGQDFGPGCGAIKGCEAWGHCAMAR</sequence>
<dbReference type="EMBL" id="JABCKI010009385">
    <property type="protein sequence ID" value="KAG5633095.1"/>
    <property type="molecule type" value="Genomic_DNA"/>
</dbReference>
<accession>A0A9P7FLP8</accession>
<name>A0A9P7FLP8_9AGAR</name>
<protein>
    <submittedName>
        <fullName evidence="2">Uncharacterized protein</fullName>
    </submittedName>
</protein>
<feature type="compositionally biased region" description="Basic and acidic residues" evidence="1">
    <location>
        <begin position="1"/>
        <end position="14"/>
    </location>
</feature>
<keyword evidence="3" id="KW-1185">Reference proteome</keyword>
<evidence type="ECO:0000313" key="2">
    <source>
        <dbReference type="EMBL" id="KAG5633095.1"/>
    </source>
</evidence>
<comment type="caution">
    <text evidence="2">The sequence shown here is derived from an EMBL/GenBank/DDBJ whole genome shotgun (WGS) entry which is preliminary data.</text>
</comment>
<organism evidence="2 3">
    <name type="scientific">Sphagnurus paluster</name>
    <dbReference type="NCBI Taxonomy" id="117069"/>
    <lineage>
        <taxon>Eukaryota</taxon>
        <taxon>Fungi</taxon>
        <taxon>Dikarya</taxon>
        <taxon>Basidiomycota</taxon>
        <taxon>Agaricomycotina</taxon>
        <taxon>Agaricomycetes</taxon>
        <taxon>Agaricomycetidae</taxon>
        <taxon>Agaricales</taxon>
        <taxon>Tricholomatineae</taxon>
        <taxon>Lyophyllaceae</taxon>
        <taxon>Sphagnurus</taxon>
    </lineage>
</organism>
<reference evidence="2" key="1">
    <citation type="submission" date="2021-02" db="EMBL/GenBank/DDBJ databases">
        <authorList>
            <person name="Nieuwenhuis M."/>
            <person name="Van De Peppel L.J.J."/>
        </authorList>
    </citation>
    <scope>NUCLEOTIDE SEQUENCE</scope>
    <source>
        <strain evidence="2">D49</strain>
    </source>
</reference>
<gene>
    <name evidence="2" type="ORF">H0H81_011100</name>
</gene>
<dbReference type="Proteomes" id="UP000717328">
    <property type="component" value="Unassembled WGS sequence"/>
</dbReference>
<evidence type="ECO:0000256" key="1">
    <source>
        <dbReference type="SAM" id="MobiDB-lite"/>
    </source>
</evidence>
<feature type="region of interest" description="Disordered" evidence="1">
    <location>
        <begin position="1"/>
        <end position="42"/>
    </location>
</feature>
<proteinExistence type="predicted"/>